<protein>
    <submittedName>
        <fullName evidence="2">Nitroreductase</fullName>
    </submittedName>
</protein>
<dbReference type="Pfam" id="PF00881">
    <property type="entry name" value="Nitroreductase"/>
    <property type="match status" value="1"/>
</dbReference>
<gene>
    <name evidence="2" type="ORF">AFERRI_400044</name>
</gene>
<name>A0A060UTY4_9PROT</name>
<comment type="caution">
    <text evidence="2">The sequence shown here is derived from an EMBL/GenBank/DDBJ whole genome shotgun (WGS) entry which is preliminary data.</text>
</comment>
<dbReference type="Gene3D" id="3.40.109.10">
    <property type="entry name" value="NADH Oxidase"/>
    <property type="match status" value="2"/>
</dbReference>
<proteinExistence type="predicted"/>
<evidence type="ECO:0000259" key="1">
    <source>
        <dbReference type="Pfam" id="PF00881"/>
    </source>
</evidence>
<dbReference type="PANTHER" id="PTHR42741">
    <property type="entry name" value="NITROREDUCTASE FAMILY PROTEIN"/>
    <property type="match status" value="1"/>
</dbReference>
<dbReference type="GO" id="GO:0016491">
    <property type="term" value="F:oxidoreductase activity"/>
    <property type="evidence" value="ECO:0007669"/>
    <property type="project" value="InterPro"/>
</dbReference>
<feature type="domain" description="Nitroreductase" evidence="1">
    <location>
        <begin position="458"/>
        <end position="525"/>
    </location>
</feature>
<dbReference type="InterPro" id="IPR000415">
    <property type="entry name" value="Nitroreductase-like"/>
</dbReference>
<dbReference type="SUPFAM" id="SSF55469">
    <property type="entry name" value="FMN-dependent nitroreductase-like"/>
    <property type="match status" value="2"/>
</dbReference>
<evidence type="ECO:0000313" key="2">
    <source>
        <dbReference type="EMBL" id="CDQ10263.1"/>
    </source>
</evidence>
<accession>A0A060UTY4</accession>
<dbReference type="PANTHER" id="PTHR42741:SF3">
    <property type="entry name" value="NITROREDUCTASE FAMILY PROTEIN"/>
    <property type="match status" value="1"/>
</dbReference>
<reference evidence="2" key="1">
    <citation type="submission" date="2014-03" db="EMBL/GenBank/DDBJ databases">
        <authorList>
            <person name="Genoscope - CEA"/>
        </authorList>
    </citation>
    <scope>NUCLEOTIDE SEQUENCE [LARGE SCALE GENOMIC DNA]</scope>
    <source>
        <strain evidence="2">CF27</strain>
    </source>
</reference>
<reference evidence="2" key="2">
    <citation type="submission" date="2014-07" db="EMBL/GenBank/DDBJ databases">
        <title>Initial genome analysis of the psychrotolerant acidophile Acidithiobacillus ferrivorans CF27: insights into iron and sulfur oxidation pathways and into biofilm formation.</title>
        <authorList>
            <person name="Talla E."/>
            <person name="Hedrich S."/>
            <person name="Mangenot S."/>
            <person name="Ji B."/>
            <person name="Johnson D.B."/>
            <person name="Barbe V."/>
            <person name="Bonnefoy V."/>
        </authorList>
    </citation>
    <scope>NUCLEOTIDE SEQUENCE [LARGE SCALE GENOMIC DNA]</scope>
    <source>
        <strain evidence="2">CF27</strain>
    </source>
</reference>
<dbReference type="CDD" id="cd02142">
    <property type="entry name" value="McbC_SagB-like_oxidoreductase"/>
    <property type="match status" value="2"/>
</dbReference>
<sequence>MPRARLTNGTAQIMTTSNNSEALQVVMAYHERSKHHLNRYAAGPEALDWDAQPNPFRAFTGSPQRILPLLTDETAVTFAGLSAATPQPVTLQAVAQFLELSLGLAAWKEYGPDRWALRCNPSSGNLHPTEAYLLAFGVQGISDGLYHYLSRDHLLEQRWYPDAEQYGSGVYIALTSIAWREAWKYGERALRYCQLDIGHAQGALRYAAGTLGWHLRLRGDVDDARLRSLLGLDRSSDFAHAEGEDAELLLEILPADTMFSASTSPAALPGQWRGQANCLDPHPLYQWPVIAETTSASRMPLRTPDPLPPDPWPARKKSGHTAASTLIRRRRSAQRFDPKTVMATDDFFTLLDALLPRSALPWDVWPFTPRIHPILFVHRVEGLSCGLYALPRTTGGETVLRTALNPDFSWQTVAGAPAHLPLRRLYDGDVRSIARTLSCHQAIAADSCFAVVFLAEYADPLQSGAWHYRLLYQEAGLLGQILYLEAEALGLNGTGIGCFFDDAVHETLGIKDHTLQSLYHFTVGHALTDTRISTLPPYAHRELTLTPEKTHEHPLLSAY</sequence>
<dbReference type="EMBL" id="CCCS020000035">
    <property type="protein sequence ID" value="CDQ10263.1"/>
    <property type="molecule type" value="Genomic_DNA"/>
</dbReference>
<dbReference type="AlphaFoldDB" id="A0A060UTY4"/>
<dbReference type="InterPro" id="IPR029479">
    <property type="entry name" value="Nitroreductase"/>
</dbReference>
<organism evidence="2">
    <name type="scientific">Acidithiobacillus ferrivorans</name>
    <dbReference type="NCBI Taxonomy" id="160808"/>
    <lineage>
        <taxon>Bacteria</taxon>
        <taxon>Pseudomonadati</taxon>
        <taxon>Pseudomonadota</taxon>
        <taxon>Acidithiobacillia</taxon>
        <taxon>Acidithiobacillales</taxon>
        <taxon>Acidithiobacillaceae</taxon>
        <taxon>Acidithiobacillus</taxon>
    </lineage>
</organism>